<organism evidence="3 4">
    <name type="scientific">Streptomyces lunalinharesii</name>
    <dbReference type="NCBI Taxonomy" id="333384"/>
    <lineage>
        <taxon>Bacteria</taxon>
        <taxon>Bacillati</taxon>
        <taxon>Actinomycetota</taxon>
        <taxon>Actinomycetes</taxon>
        <taxon>Kitasatosporales</taxon>
        <taxon>Streptomycetaceae</taxon>
        <taxon>Streptomyces</taxon>
    </lineage>
</organism>
<feature type="domain" description="HTH cro/C1-type" evidence="2">
    <location>
        <begin position="191"/>
        <end position="245"/>
    </location>
</feature>
<sequence length="369" mass="39801">MKPHSGHARCAHCGRRFQQRAGPGRKKDYCDLACRRRAQRQRDGKAGAQQTVDSCSWGRVISESVHVLAAHLVAAEHQHLPLDVLLEHANALTREVGYYTAAAVHDARANGTGWESVAAAAGVSIETARDRWSERRVRRLLTRRAHGEGPCPSQQISAQRYAPTEAGVPSPSTAAGTTGPGSSSHQLASALAYLRHQSGMTIQDAAQQADLSPSYVSRVLADERVPSWAVVHMLATIFGGKASELRMLWERTQGAAYPPRQTVEGSAQRLQDAFRGLYLAASCPELEGLVVEGQLSAATVAEVLRGNVVPDWETAGALIARLGGHPGDFRRLWEEFHYAFLASQVDFPPDGLSRSMLPGSDADDSMGSA</sequence>
<feature type="compositionally biased region" description="Polar residues" evidence="1">
    <location>
        <begin position="170"/>
        <end position="183"/>
    </location>
</feature>
<dbReference type="Gene3D" id="1.10.260.40">
    <property type="entry name" value="lambda repressor-like DNA-binding domains"/>
    <property type="match status" value="1"/>
</dbReference>
<gene>
    <name evidence="3" type="ORF">GCM10009864_59270</name>
</gene>
<dbReference type="InterPro" id="IPR001387">
    <property type="entry name" value="Cro/C1-type_HTH"/>
</dbReference>
<feature type="region of interest" description="Disordered" evidence="1">
    <location>
        <begin position="143"/>
        <end position="183"/>
    </location>
</feature>
<dbReference type="CDD" id="cd00093">
    <property type="entry name" value="HTH_XRE"/>
    <property type="match status" value="1"/>
</dbReference>
<reference evidence="3 4" key="1">
    <citation type="journal article" date="2019" name="Int. J. Syst. Evol. Microbiol.">
        <title>The Global Catalogue of Microorganisms (GCM) 10K type strain sequencing project: providing services to taxonomists for standard genome sequencing and annotation.</title>
        <authorList>
            <consortium name="The Broad Institute Genomics Platform"/>
            <consortium name="The Broad Institute Genome Sequencing Center for Infectious Disease"/>
            <person name="Wu L."/>
            <person name="Ma J."/>
        </authorList>
    </citation>
    <scope>NUCLEOTIDE SEQUENCE [LARGE SCALE GENOMIC DNA]</scope>
    <source>
        <strain evidence="3 4">JCM 16374</strain>
    </source>
</reference>
<dbReference type="EMBL" id="BAAARK010000024">
    <property type="protein sequence ID" value="GAA2679271.1"/>
    <property type="molecule type" value="Genomic_DNA"/>
</dbReference>
<accession>A0ABN3SKP5</accession>
<dbReference type="InterPro" id="IPR010982">
    <property type="entry name" value="Lambda_DNA-bd_dom_sf"/>
</dbReference>
<proteinExistence type="predicted"/>
<evidence type="ECO:0000256" key="1">
    <source>
        <dbReference type="SAM" id="MobiDB-lite"/>
    </source>
</evidence>
<protein>
    <recommendedName>
        <fullName evidence="2">HTH cro/C1-type domain-containing protein</fullName>
    </recommendedName>
</protein>
<name>A0ABN3SKP5_9ACTN</name>
<dbReference type="PROSITE" id="PS50943">
    <property type="entry name" value="HTH_CROC1"/>
    <property type="match status" value="1"/>
</dbReference>
<evidence type="ECO:0000259" key="2">
    <source>
        <dbReference type="PROSITE" id="PS50943"/>
    </source>
</evidence>
<comment type="caution">
    <text evidence="3">The sequence shown here is derived from an EMBL/GenBank/DDBJ whole genome shotgun (WGS) entry which is preliminary data.</text>
</comment>
<dbReference type="SMART" id="SM00530">
    <property type="entry name" value="HTH_XRE"/>
    <property type="match status" value="1"/>
</dbReference>
<dbReference type="Proteomes" id="UP001500994">
    <property type="component" value="Unassembled WGS sequence"/>
</dbReference>
<evidence type="ECO:0000313" key="4">
    <source>
        <dbReference type="Proteomes" id="UP001500994"/>
    </source>
</evidence>
<dbReference type="Pfam" id="PF13560">
    <property type="entry name" value="HTH_31"/>
    <property type="match status" value="1"/>
</dbReference>
<dbReference type="SUPFAM" id="SSF47413">
    <property type="entry name" value="lambda repressor-like DNA-binding domains"/>
    <property type="match status" value="1"/>
</dbReference>
<keyword evidence="4" id="KW-1185">Reference proteome</keyword>
<evidence type="ECO:0000313" key="3">
    <source>
        <dbReference type="EMBL" id="GAA2679271.1"/>
    </source>
</evidence>